<dbReference type="Gene3D" id="3.30.760.10">
    <property type="entry name" value="RNA Cap, Translation Initiation Factor Eif4e"/>
    <property type="match status" value="1"/>
</dbReference>
<evidence type="ECO:0000313" key="2">
    <source>
        <dbReference type="EMBL" id="JAP96360.1"/>
    </source>
</evidence>
<feature type="region of interest" description="Disordered" evidence="1">
    <location>
        <begin position="229"/>
        <end position="307"/>
    </location>
</feature>
<feature type="compositionally biased region" description="Polar residues" evidence="1">
    <location>
        <begin position="284"/>
        <end position="294"/>
    </location>
</feature>
<evidence type="ECO:0000256" key="1">
    <source>
        <dbReference type="SAM" id="MobiDB-lite"/>
    </source>
</evidence>
<protein>
    <submittedName>
        <fullName evidence="2">Eukaryotic translation initiation factor 4E</fullName>
    </submittedName>
</protein>
<feature type="compositionally biased region" description="Basic and acidic residues" evidence="1">
    <location>
        <begin position="253"/>
        <end position="283"/>
    </location>
</feature>
<dbReference type="SUPFAM" id="SSF55418">
    <property type="entry name" value="eIF4e-like"/>
    <property type="match status" value="1"/>
</dbReference>
<feature type="non-terminal residue" evidence="2">
    <location>
        <position position="1"/>
    </location>
</feature>
<gene>
    <name evidence="2" type="ORF">TPC1_10328</name>
</gene>
<proteinExistence type="predicted"/>
<dbReference type="EMBL" id="GDID01000246">
    <property type="protein sequence ID" value="JAP96360.1"/>
    <property type="molecule type" value="Transcribed_RNA"/>
</dbReference>
<name>A0A146KI09_9EUKA</name>
<dbReference type="AlphaFoldDB" id="A0A146KI09"/>
<accession>A0A146KI09</accession>
<keyword evidence="2" id="KW-0396">Initiation factor</keyword>
<organism evidence="2">
    <name type="scientific">Trepomonas sp. PC1</name>
    <dbReference type="NCBI Taxonomy" id="1076344"/>
    <lineage>
        <taxon>Eukaryota</taxon>
        <taxon>Metamonada</taxon>
        <taxon>Diplomonadida</taxon>
        <taxon>Hexamitidae</taxon>
        <taxon>Hexamitinae</taxon>
        <taxon>Trepomonas</taxon>
    </lineage>
</organism>
<dbReference type="GO" id="GO:0003743">
    <property type="term" value="F:translation initiation factor activity"/>
    <property type="evidence" value="ECO:0007669"/>
    <property type="project" value="UniProtKB-KW"/>
</dbReference>
<dbReference type="InterPro" id="IPR023398">
    <property type="entry name" value="TIF_eIF4e-like"/>
</dbReference>
<keyword evidence="2" id="KW-0648">Protein biosynthesis</keyword>
<feature type="compositionally biased region" description="Basic and acidic residues" evidence="1">
    <location>
        <begin position="295"/>
        <end position="307"/>
    </location>
</feature>
<sequence length="307" mass="36015">NSQNSKEPEYILNNDWQGSFMVKLRKQDQGKAFHFKDFVDSFLPVGEPSKNLKEILDNLALIPSFETRKRGIVTIFRDGILPAYEDPNNKGGQLIRMSFYQTQEASKKSVDDYMQALKNQDAKPVDKFRKIAPYIEHHNEFIYFFILLALTGGLNPSNDEQSKNKFNGLYIKSEFDYICVDFWYNTKEGSQENLKKMVTILETTDLKVNIEGIENPVRRIQDALQTISMDPVDPTKRGMSQVKSYPKQGYGEKSVRNDYQHKDKDQRYHKDKFEKKDHKDETPQKPSMRQYSNYKKNDKPDSDFWKE</sequence>
<reference evidence="2" key="1">
    <citation type="submission" date="2015-07" db="EMBL/GenBank/DDBJ databases">
        <title>Adaptation to a free-living lifestyle via gene acquisitions in the diplomonad Trepomonas sp. PC1.</title>
        <authorList>
            <person name="Xu F."/>
            <person name="Jerlstrom-Hultqvist J."/>
            <person name="Kolisko M."/>
            <person name="Simpson A.G.B."/>
            <person name="Roger A.J."/>
            <person name="Svard S.G."/>
            <person name="Andersson J.O."/>
        </authorList>
    </citation>
    <scope>NUCLEOTIDE SEQUENCE</scope>
    <source>
        <strain evidence="2">PC1</strain>
    </source>
</reference>